<sequence>MSTITQSKSLRHYSTPLLRFSKEIRLHSLLNSHGYFTPAPCLSSFCPESPNSTGLSSPFSSPEEVAKKPLGVPPPSAMQKAFFDHPRYLFPSGNALGCSPRHAKELANALQQKMAFVTRLADAQRKCKECELALLGRLSRAEIEHLIAVYYVLEDTTSIRGKYIQAVSKLAYSEFHMSLTP</sequence>
<dbReference type="EMBL" id="KN839885">
    <property type="protein sequence ID" value="KIJ59546.1"/>
    <property type="molecule type" value="Genomic_DNA"/>
</dbReference>
<evidence type="ECO:0000313" key="1">
    <source>
        <dbReference type="EMBL" id="KIJ59546.1"/>
    </source>
</evidence>
<dbReference type="HOGENOM" id="CLU_1489211_0_0_1"/>
<keyword evidence="2" id="KW-1185">Reference proteome</keyword>
<dbReference type="AlphaFoldDB" id="A0A0C9W8U5"/>
<gene>
    <name evidence="1" type="ORF">HYDPIDRAFT_33076</name>
</gene>
<protein>
    <submittedName>
        <fullName evidence="1">Uncharacterized protein</fullName>
    </submittedName>
</protein>
<evidence type="ECO:0000313" key="2">
    <source>
        <dbReference type="Proteomes" id="UP000053820"/>
    </source>
</evidence>
<organism evidence="1 2">
    <name type="scientific">Hydnomerulius pinastri MD-312</name>
    <dbReference type="NCBI Taxonomy" id="994086"/>
    <lineage>
        <taxon>Eukaryota</taxon>
        <taxon>Fungi</taxon>
        <taxon>Dikarya</taxon>
        <taxon>Basidiomycota</taxon>
        <taxon>Agaricomycotina</taxon>
        <taxon>Agaricomycetes</taxon>
        <taxon>Agaricomycetidae</taxon>
        <taxon>Boletales</taxon>
        <taxon>Boletales incertae sedis</taxon>
        <taxon>Leucogyrophana</taxon>
    </lineage>
</organism>
<proteinExistence type="predicted"/>
<dbReference type="Proteomes" id="UP000053820">
    <property type="component" value="Unassembled WGS sequence"/>
</dbReference>
<accession>A0A0C9W8U5</accession>
<reference evidence="1 2" key="1">
    <citation type="submission" date="2014-04" db="EMBL/GenBank/DDBJ databases">
        <title>Evolutionary Origins and Diversification of the Mycorrhizal Mutualists.</title>
        <authorList>
            <consortium name="DOE Joint Genome Institute"/>
            <consortium name="Mycorrhizal Genomics Consortium"/>
            <person name="Kohler A."/>
            <person name="Kuo A."/>
            <person name="Nagy L.G."/>
            <person name="Floudas D."/>
            <person name="Copeland A."/>
            <person name="Barry K.W."/>
            <person name="Cichocki N."/>
            <person name="Veneault-Fourrey C."/>
            <person name="LaButti K."/>
            <person name="Lindquist E.A."/>
            <person name="Lipzen A."/>
            <person name="Lundell T."/>
            <person name="Morin E."/>
            <person name="Murat C."/>
            <person name="Riley R."/>
            <person name="Ohm R."/>
            <person name="Sun H."/>
            <person name="Tunlid A."/>
            <person name="Henrissat B."/>
            <person name="Grigoriev I.V."/>
            <person name="Hibbett D.S."/>
            <person name="Martin F."/>
        </authorList>
    </citation>
    <scope>NUCLEOTIDE SEQUENCE [LARGE SCALE GENOMIC DNA]</scope>
    <source>
        <strain evidence="1 2">MD-312</strain>
    </source>
</reference>
<name>A0A0C9W8U5_9AGAM</name>